<feature type="active site" description="Proton donor" evidence="2">
    <location>
        <position position="72"/>
    </location>
</feature>
<dbReference type="PIRSF" id="PIRSF000097">
    <property type="entry name" value="AKR"/>
    <property type="match status" value="1"/>
</dbReference>
<evidence type="ECO:0000313" key="8">
    <source>
        <dbReference type="Proteomes" id="UP000494106"/>
    </source>
</evidence>
<dbReference type="PRINTS" id="PR00069">
    <property type="entry name" value="ALDKETRDTASE"/>
</dbReference>
<gene>
    <name evidence="7" type="ORF">APLA_LOCUS135</name>
</gene>
<dbReference type="InterPro" id="IPR036812">
    <property type="entry name" value="NAD(P)_OxRdtase_dom_sf"/>
</dbReference>
<dbReference type="CDD" id="cd19116">
    <property type="entry name" value="AKR_AKR2E1-5"/>
    <property type="match status" value="1"/>
</dbReference>
<feature type="site" description="Lowers pKa of active site Tyr" evidence="4">
    <location>
        <position position="101"/>
    </location>
</feature>
<evidence type="ECO:0000259" key="6">
    <source>
        <dbReference type="Pfam" id="PF00248"/>
    </source>
</evidence>
<dbReference type="OrthoDB" id="416253at2759"/>
<dbReference type="InterPro" id="IPR020471">
    <property type="entry name" value="AKR"/>
</dbReference>
<feature type="signal peptide" evidence="5">
    <location>
        <begin position="1"/>
        <end position="19"/>
    </location>
</feature>
<evidence type="ECO:0000256" key="4">
    <source>
        <dbReference type="PIRSR" id="PIRSR000097-3"/>
    </source>
</evidence>
<dbReference type="PANTHER" id="PTHR11732">
    <property type="entry name" value="ALDO/KETO REDUCTASE"/>
    <property type="match status" value="1"/>
</dbReference>
<dbReference type="PROSITE" id="PS00798">
    <property type="entry name" value="ALDOKETO_REDUCTASE_1"/>
    <property type="match status" value="1"/>
</dbReference>
<reference evidence="7 8" key="1">
    <citation type="submission" date="2020-04" db="EMBL/GenBank/DDBJ databases">
        <authorList>
            <person name="Wallbank WR R."/>
            <person name="Pardo Diaz C."/>
            <person name="Kozak K."/>
            <person name="Martin S."/>
            <person name="Jiggins C."/>
            <person name="Moest M."/>
            <person name="Warren A I."/>
            <person name="Byers J.R.P. K."/>
            <person name="Montejo-Kovacevich G."/>
            <person name="Yen C E."/>
        </authorList>
    </citation>
    <scope>NUCLEOTIDE SEQUENCE [LARGE SCALE GENOMIC DNA]</scope>
</reference>
<evidence type="ECO:0000313" key="7">
    <source>
        <dbReference type="EMBL" id="CAB3220126.1"/>
    </source>
</evidence>
<name>A0A8S0YLX6_ARCPL</name>
<keyword evidence="1" id="KW-0560">Oxidoreductase</keyword>
<keyword evidence="5" id="KW-0732">Signal</keyword>
<dbReference type="GO" id="GO:0016616">
    <property type="term" value="F:oxidoreductase activity, acting on the CH-OH group of donors, NAD or NADP as acceptor"/>
    <property type="evidence" value="ECO:0007669"/>
    <property type="project" value="UniProtKB-ARBA"/>
</dbReference>
<dbReference type="AlphaFoldDB" id="A0A8S0YLX6"/>
<feature type="domain" description="NADP-dependent oxidoreductase" evidence="6">
    <location>
        <begin position="38"/>
        <end position="300"/>
    </location>
</feature>
<sequence>MKILLAVVAIFVVFSTISALQGKAPTKQLNDGNHIPTLGLGTFGFQDIPKIRKAIWDAVEVGYRHIDTAALYGNEEEIGKGIADVIKQGLVKREDLFITTKLWNDKHARNQVVPALRESLRKLGLEYVDLYLIHSPEATDAQGNTLDIDFVETWQGMEEVKTLGLTRSIGVSNFETEQIDKIVKNSNIVPAVNQIEIHPSNTKEKQVADCFERGIVVVAYSPFGFFVSRNGGSIVNKNDPKIVNIADKYRKSVNQVILRYELDRDLIPIPKSTNRQRIQENINVFDFQLTDDEIATIGSFNQNKSIFD</sequence>
<dbReference type="InterPro" id="IPR044488">
    <property type="entry name" value="AKR2E"/>
</dbReference>
<dbReference type="Gene3D" id="3.20.20.100">
    <property type="entry name" value="NADP-dependent oxidoreductase domain"/>
    <property type="match status" value="1"/>
</dbReference>
<feature type="binding site" evidence="3">
    <location>
        <position position="134"/>
    </location>
    <ligand>
        <name>substrate</name>
    </ligand>
</feature>
<dbReference type="Pfam" id="PF00248">
    <property type="entry name" value="Aldo_ket_red"/>
    <property type="match status" value="1"/>
</dbReference>
<dbReference type="Proteomes" id="UP000494106">
    <property type="component" value="Unassembled WGS sequence"/>
</dbReference>
<evidence type="ECO:0000256" key="1">
    <source>
        <dbReference type="ARBA" id="ARBA00023002"/>
    </source>
</evidence>
<dbReference type="PROSITE" id="PS00062">
    <property type="entry name" value="ALDOKETO_REDUCTASE_2"/>
    <property type="match status" value="1"/>
</dbReference>
<dbReference type="PROSITE" id="PS00063">
    <property type="entry name" value="ALDOKETO_REDUCTASE_3"/>
    <property type="match status" value="1"/>
</dbReference>
<dbReference type="InterPro" id="IPR023210">
    <property type="entry name" value="NADP_OxRdtase_dom"/>
</dbReference>
<dbReference type="FunFam" id="3.20.20.100:FF:000002">
    <property type="entry name" value="2,5-diketo-D-gluconic acid reductase A"/>
    <property type="match status" value="1"/>
</dbReference>
<accession>A0A8S0YLX6</accession>
<evidence type="ECO:0000256" key="2">
    <source>
        <dbReference type="PIRSR" id="PIRSR000097-1"/>
    </source>
</evidence>
<organism evidence="7 8">
    <name type="scientific">Arctia plantaginis</name>
    <name type="common">Wood tiger moth</name>
    <name type="synonym">Phalaena plantaginis</name>
    <dbReference type="NCBI Taxonomy" id="874455"/>
    <lineage>
        <taxon>Eukaryota</taxon>
        <taxon>Metazoa</taxon>
        <taxon>Ecdysozoa</taxon>
        <taxon>Arthropoda</taxon>
        <taxon>Hexapoda</taxon>
        <taxon>Insecta</taxon>
        <taxon>Pterygota</taxon>
        <taxon>Neoptera</taxon>
        <taxon>Endopterygota</taxon>
        <taxon>Lepidoptera</taxon>
        <taxon>Glossata</taxon>
        <taxon>Ditrysia</taxon>
        <taxon>Noctuoidea</taxon>
        <taxon>Erebidae</taxon>
        <taxon>Arctiinae</taxon>
        <taxon>Arctia</taxon>
    </lineage>
</organism>
<feature type="chain" id="PRO_5035946959" description="NADP-dependent oxidoreductase domain-containing protein" evidence="5">
    <location>
        <begin position="20"/>
        <end position="308"/>
    </location>
</feature>
<keyword evidence="8" id="KW-1185">Reference proteome</keyword>
<dbReference type="InterPro" id="IPR018170">
    <property type="entry name" value="Aldo/ket_reductase_CS"/>
</dbReference>
<dbReference type="EMBL" id="CADEBC010000045">
    <property type="protein sequence ID" value="CAB3220126.1"/>
    <property type="molecule type" value="Genomic_DNA"/>
</dbReference>
<proteinExistence type="predicted"/>
<evidence type="ECO:0000256" key="3">
    <source>
        <dbReference type="PIRSR" id="PIRSR000097-2"/>
    </source>
</evidence>
<evidence type="ECO:0000256" key="5">
    <source>
        <dbReference type="SAM" id="SignalP"/>
    </source>
</evidence>
<dbReference type="SUPFAM" id="SSF51430">
    <property type="entry name" value="NAD(P)-linked oxidoreductase"/>
    <property type="match status" value="1"/>
</dbReference>
<comment type="caution">
    <text evidence="7">The sequence shown here is derived from an EMBL/GenBank/DDBJ whole genome shotgun (WGS) entry which is preliminary data.</text>
</comment>
<protein>
    <recommendedName>
        <fullName evidence="6">NADP-dependent oxidoreductase domain-containing protein</fullName>
    </recommendedName>
</protein>